<organism evidence="4">
    <name type="scientific">Gongylonema pulchrum</name>
    <dbReference type="NCBI Taxonomy" id="637853"/>
    <lineage>
        <taxon>Eukaryota</taxon>
        <taxon>Metazoa</taxon>
        <taxon>Ecdysozoa</taxon>
        <taxon>Nematoda</taxon>
        <taxon>Chromadorea</taxon>
        <taxon>Rhabditida</taxon>
        <taxon>Spirurina</taxon>
        <taxon>Spiruromorpha</taxon>
        <taxon>Spiruroidea</taxon>
        <taxon>Gongylonematidae</taxon>
        <taxon>Gongylonema</taxon>
    </lineage>
</organism>
<keyword evidence="3" id="KW-1185">Reference proteome</keyword>
<dbReference type="Proteomes" id="UP000271098">
    <property type="component" value="Unassembled WGS sequence"/>
</dbReference>
<keyword evidence="1" id="KW-0863">Zinc-finger</keyword>
<dbReference type="AlphaFoldDB" id="A0A183DCZ8"/>
<dbReference type="PANTHER" id="PTHR21497">
    <property type="entry name" value="UBIQUITIN LIGASE E3 ALPHA-RELATED"/>
    <property type="match status" value="1"/>
</dbReference>
<dbReference type="GO" id="GO:0000151">
    <property type="term" value="C:ubiquitin ligase complex"/>
    <property type="evidence" value="ECO:0007669"/>
    <property type="project" value="TreeGrafter"/>
</dbReference>
<dbReference type="GO" id="GO:0071596">
    <property type="term" value="P:ubiquitin-dependent protein catabolic process via the N-end rule pathway"/>
    <property type="evidence" value="ECO:0007669"/>
    <property type="project" value="UniProtKB-UniRule"/>
</dbReference>
<dbReference type="GO" id="GO:0061630">
    <property type="term" value="F:ubiquitin protein ligase activity"/>
    <property type="evidence" value="ECO:0007669"/>
    <property type="project" value="UniProtKB-UniRule"/>
</dbReference>
<dbReference type="InterPro" id="IPR039164">
    <property type="entry name" value="UBR1-like"/>
</dbReference>
<dbReference type="PANTHER" id="PTHR21497:SF24">
    <property type="entry name" value="E3 UBIQUITIN-PROTEIN LIGASE UBR1"/>
    <property type="match status" value="1"/>
</dbReference>
<dbReference type="WBParaSite" id="GPUH_0000659801-mRNA-1">
    <property type="protein sequence ID" value="GPUH_0000659801-mRNA-1"/>
    <property type="gene ID" value="GPUH_0000659801"/>
</dbReference>
<dbReference type="OrthoDB" id="26387at2759"/>
<comment type="pathway">
    <text evidence="1">Protein modification; protein ubiquitination.</text>
</comment>
<dbReference type="GO" id="GO:0008270">
    <property type="term" value="F:zinc ion binding"/>
    <property type="evidence" value="ECO:0007669"/>
    <property type="project" value="UniProtKB-UniRule"/>
</dbReference>
<reference evidence="4" key="1">
    <citation type="submission" date="2016-06" db="UniProtKB">
        <authorList>
            <consortium name="WormBaseParasite"/>
        </authorList>
    </citation>
    <scope>IDENTIFICATION</scope>
</reference>
<dbReference type="EMBL" id="UYRT01015691">
    <property type="protein sequence ID" value="VDK55230.1"/>
    <property type="molecule type" value="Genomic_DNA"/>
</dbReference>
<evidence type="ECO:0000313" key="4">
    <source>
        <dbReference type="WBParaSite" id="GPUH_0000659801-mRNA-1"/>
    </source>
</evidence>
<keyword evidence="1" id="KW-0479">Metal-binding</keyword>
<sequence length="67" mass="7355">MTTSGGSGYCDCGDVEAWKQDPACDLHKVQQDEQQTSKYALRFPHLVPSQISAETSLRRRANSGGLK</sequence>
<dbReference type="Gene3D" id="2.10.110.30">
    <property type="match status" value="1"/>
</dbReference>
<comment type="function">
    <text evidence="1">Ubiquitin ligase protein which is a component of the N-end rule pathway. Recognizes and binds to proteins bearing specific N-terminal residues that are destabilizing according to the N-end rule, leading to their ubiquitination and subsequent degradation.</text>
</comment>
<keyword evidence="1" id="KW-0833">Ubl conjugation pathway</keyword>
<proteinExistence type="inferred from homology"/>
<reference evidence="2 3" key="2">
    <citation type="submission" date="2018-11" db="EMBL/GenBank/DDBJ databases">
        <authorList>
            <consortium name="Pathogen Informatics"/>
        </authorList>
    </citation>
    <scope>NUCLEOTIDE SEQUENCE [LARGE SCALE GENOMIC DNA]</scope>
</reference>
<dbReference type="GO" id="GO:0016567">
    <property type="term" value="P:protein ubiquitination"/>
    <property type="evidence" value="ECO:0007669"/>
    <property type="project" value="UniProtKB-UniRule"/>
</dbReference>
<protein>
    <recommendedName>
        <fullName evidence="1">E3 ubiquitin-protein ligase</fullName>
        <ecNumber evidence="1">2.3.2.27</ecNumber>
    </recommendedName>
</protein>
<comment type="catalytic activity">
    <reaction evidence="1">
        <text>S-ubiquitinyl-[E2 ubiquitin-conjugating enzyme]-L-cysteine + [acceptor protein]-L-lysine = [E2 ubiquitin-conjugating enzyme]-L-cysteine + N(6)-ubiquitinyl-[acceptor protein]-L-lysine.</text>
        <dbReference type="EC" id="2.3.2.27"/>
    </reaction>
</comment>
<keyword evidence="1" id="KW-0808">Transferase</keyword>
<comment type="similarity">
    <text evidence="1">Belongs to the E3 ubiquitin-protein ligase UBR1-like family.</text>
</comment>
<evidence type="ECO:0000256" key="1">
    <source>
        <dbReference type="RuleBase" id="RU366018"/>
    </source>
</evidence>
<dbReference type="EC" id="2.3.2.27" evidence="1"/>
<accession>A0A183DCZ8</accession>
<evidence type="ECO:0000313" key="3">
    <source>
        <dbReference type="Proteomes" id="UP000271098"/>
    </source>
</evidence>
<gene>
    <name evidence="2" type="ORF">GPUH_LOCUS6585</name>
</gene>
<dbReference type="GO" id="GO:0005737">
    <property type="term" value="C:cytoplasm"/>
    <property type="evidence" value="ECO:0007669"/>
    <property type="project" value="TreeGrafter"/>
</dbReference>
<evidence type="ECO:0000313" key="2">
    <source>
        <dbReference type="EMBL" id="VDK55230.1"/>
    </source>
</evidence>
<name>A0A183DCZ8_9BILA</name>
<keyword evidence="1" id="KW-0862">Zinc</keyword>